<dbReference type="Proteomes" id="UP000310108">
    <property type="component" value="Unassembled WGS sequence"/>
</dbReference>
<keyword evidence="9" id="KW-0812">Transmembrane</keyword>
<keyword evidence="10" id="KW-0489">Methyltransferase</keyword>
<gene>
    <name evidence="10" type="primary">CYP51</name>
    <name evidence="10" type="ORF">CTA1_11671</name>
</gene>
<evidence type="ECO:0000256" key="2">
    <source>
        <dbReference type="ARBA" id="ARBA00010617"/>
    </source>
</evidence>
<dbReference type="PRINTS" id="PR00465">
    <property type="entry name" value="EP450IV"/>
</dbReference>
<evidence type="ECO:0000256" key="1">
    <source>
        <dbReference type="ARBA" id="ARBA00001971"/>
    </source>
</evidence>
<dbReference type="Pfam" id="PF00067">
    <property type="entry name" value="p450"/>
    <property type="match status" value="1"/>
</dbReference>
<feature type="transmembrane region" description="Helical" evidence="9">
    <location>
        <begin position="39"/>
        <end position="59"/>
    </location>
</feature>
<dbReference type="Gene3D" id="1.10.630.10">
    <property type="entry name" value="Cytochrome P450"/>
    <property type="match status" value="1"/>
</dbReference>
<dbReference type="EMBL" id="PJEX01000110">
    <property type="protein sequence ID" value="TKW55140.1"/>
    <property type="molecule type" value="Genomic_DNA"/>
</dbReference>
<feature type="compositionally biased region" description="Basic and acidic residues" evidence="8">
    <location>
        <begin position="521"/>
        <end position="531"/>
    </location>
</feature>
<evidence type="ECO:0000313" key="10">
    <source>
        <dbReference type="EMBL" id="TKW55140.1"/>
    </source>
</evidence>
<evidence type="ECO:0000256" key="7">
    <source>
        <dbReference type="PIRSR" id="PIRSR602403-1"/>
    </source>
</evidence>
<evidence type="ECO:0000313" key="11">
    <source>
        <dbReference type="Proteomes" id="UP000310108"/>
    </source>
</evidence>
<evidence type="ECO:0000256" key="5">
    <source>
        <dbReference type="ARBA" id="ARBA00023004"/>
    </source>
</evidence>
<reference evidence="10 11" key="1">
    <citation type="journal article" date="2019" name="PLoS ONE">
        <title>Comparative genome analysis indicates high evolutionary potential of pathogenicity genes in Colletotrichum tanaceti.</title>
        <authorList>
            <person name="Lelwala R.V."/>
            <person name="Korhonen P.K."/>
            <person name="Young N.D."/>
            <person name="Scott J.B."/>
            <person name="Ades P.A."/>
            <person name="Gasser R.B."/>
            <person name="Taylor P.W.J."/>
        </authorList>
    </citation>
    <scope>NUCLEOTIDE SEQUENCE [LARGE SCALE GENOMIC DNA]</scope>
    <source>
        <strain evidence="10">BRIP57314</strain>
    </source>
</reference>
<name>A0A4U6XGW7_9PEZI</name>
<keyword evidence="4 7" id="KW-0479">Metal-binding</keyword>
<feature type="binding site" description="axial binding residue" evidence="7">
    <location>
        <position position="481"/>
    </location>
    <ligand>
        <name>heme</name>
        <dbReference type="ChEBI" id="CHEBI:30413"/>
    </ligand>
    <ligandPart>
        <name>Fe</name>
        <dbReference type="ChEBI" id="CHEBI:18248"/>
    </ligandPart>
</feature>
<keyword evidence="6" id="KW-0503">Monooxygenase</keyword>
<keyword evidence="6" id="KW-0560">Oxidoreductase</keyword>
<dbReference type="InterPro" id="IPR002403">
    <property type="entry name" value="Cyt_P450_E_grp-IV"/>
</dbReference>
<accession>A0A4U6XGW7</accession>
<dbReference type="GO" id="GO:0020037">
    <property type="term" value="F:heme binding"/>
    <property type="evidence" value="ECO:0007669"/>
    <property type="project" value="InterPro"/>
</dbReference>
<evidence type="ECO:0000256" key="4">
    <source>
        <dbReference type="ARBA" id="ARBA00022723"/>
    </source>
</evidence>
<comment type="similarity">
    <text evidence="2">Belongs to the cytochrome P450 family.</text>
</comment>
<dbReference type="InterPro" id="IPR050529">
    <property type="entry name" value="CYP450_sterol_14alpha_dmase"/>
</dbReference>
<sequence length="543" mass="60189">MIPQPTHPRVVVIRNYPPNMALLDIVGVTVTAVTTPSTLFLLLVASVTLFGVYVAVYTVSHRVPWPANAPPIALDNHPITGSWGFWGRRWSWHRRQRDATPSGNFTFHAGPNTIVGLSGDAGRRLFFESKDLAFGEGYAVLFGQSPKVEALDVGEAEDHGSSDVDNHFTRRIVFFLKNEQFRRKLPTLLADTHEAMDAIGNDPAGVTNPFESLYRIVFRLTIRMVGADDIADDPRLLETTLALFETIEASATAASVMFPKVPSPALLRRTYAGTKLYFLIEGIVKKRAASGEKRDDPLQYMLDQGDRTFRIIEFVVGALFAGLLNSGINAAWVACYLACSPEWLAKARDEVRAAAAKYAPGDPDDPSASAPLRHQLDHVPLEAWESEFPVIDMCLRDSIRLNLLGTAFRKNTSGRPVPTGHADEVIPPGAFVAYATGDIHLDPQVYPDPLKWDPARYLPDRAEDKKKPHAFVGWGTGRHPCLGVRFAKLEQNIITAYFIASFDFSLEDEKGTKLTTPPQVDVERHSAHKPDPPQFLRVTPKYK</sequence>
<dbReference type="GO" id="GO:0008168">
    <property type="term" value="F:methyltransferase activity"/>
    <property type="evidence" value="ECO:0007669"/>
    <property type="project" value="UniProtKB-KW"/>
</dbReference>
<evidence type="ECO:0000256" key="9">
    <source>
        <dbReference type="SAM" id="Phobius"/>
    </source>
</evidence>
<feature type="region of interest" description="Disordered" evidence="8">
    <location>
        <begin position="513"/>
        <end position="543"/>
    </location>
</feature>
<comment type="caution">
    <text evidence="10">The sequence shown here is derived from an EMBL/GenBank/DDBJ whole genome shotgun (WGS) entry which is preliminary data.</text>
</comment>
<organism evidence="10 11">
    <name type="scientific">Colletotrichum tanaceti</name>
    <dbReference type="NCBI Taxonomy" id="1306861"/>
    <lineage>
        <taxon>Eukaryota</taxon>
        <taxon>Fungi</taxon>
        <taxon>Dikarya</taxon>
        <taxon>Ascomycota</taxon>
        <taxon>Pezizomycotina</taxon>
        <taxon>Sordariomycetes</taxon>
        <taxon>Hypocreomycetidae</taxon>
        <taxon>Glomerellales</taxon>
        <taxon>Glomerellaceae</taxon>
        <taxon>Colletotrichum</taxon>
        <taxon>Colletotrichum destructivum species complex</taxon>
    </lineage>
</organism>
<dbReference type="PANTHER" id="PTHR24304:SF2">
    <property type="entry name" value="24-HYDROXYCHOLESTEROL 7-ALPHA-HYDROXYLASE"/>
    <property type="match status" value="1"/>
</dbReference>
<keyword evidence="10" id="KW-0808">Transferase</keyword>
<evidence type="ECO:0000256" key="6">
    <source>
        <dbReference type="ARBA" id="ARBA00023033"/>
    </source>
</evidence>
<keyword evidence="11" id="KW-1185">Reference proteome</keyword>
<dbReference type="GO" id="GO:0004497">
    <property type="term" value="F:monooxygenase activity"/>
    <property type="evidence" value="ECO:0007669"/>
    <property type="project" value="UniProtKB-KW"/>
</dbReference>
<evidence type="ECO:0000256" key="3">
    <source>
        <dbReference type="ARBA" id="ARBA00022617"/>
    </source>
</evidence>
<keyword evidence="9" id="KW-1133">Transmembrane helix</keyword>
<dbReference type="PANTHER" id="PTHR24304">
    <property type="entry name" value="CYTOCHROME P450 FAMILY 7"/>
    <property type="match status" value="1"/>
</dbReference>
<dbReference type="GO" id="GO:0032259">
    <property type="term" value="P:methylation"/>
    <property type="evidence" value="ECO:0007669"/>
    <property type="project" value="UniProtKB-KW"/>
</dbReference>
<comment type="cofactor">
    <cofactor evidence="1 7">
        <name>heme</name>
        <dbReference type="ChEBI" id="CHEBI:30413"/>
    </cofactor>
</comment>
<dbReference type="InterPro" id="IPR001128">
    <property type="entry name" value="Cyt_P450"/>
</dbReference>
<dbReference type="STRING" id="1306861.A0A4U6XGW7"/>
<dbReference type="SUPFAM" id="SSF48264">
    <property type="entry name" value="Cytochrome P450"/>
    <property type="match status" value="1"/>
</dbReference>
<keyword evidence="3 7" id="KW-0349">Heme</keyword>
<dbReference type="AlphaFoldDB" id="A0A4U6XGW7"/>
<keyword evidence="9" id="KW-0472">Membrane</keyword>
<dbReference type="OrthoDB" id="1055148at2759"/>
<protein>
    <submittedName>
        <fullName evidence="10">Obtusifoliol 14-alpha demethylase</fullName>
    </submittedName>
</protein>
<dbReference type="InterPro" id="IPR036396">
    <property type="entry name" value="Cyt_P450_sf"/>
</dbReference>
<keyword evidence="5 7" id="KW-0408">Iron</keyword>
<evidence type="ECO:0000256" key="8">
    <source>
        <dbReference type="SAM" id="MobiDB-lite"/>
    </source>
</evidence>
<dbReference type="GO" id="GO:0016705">
    <property type="term" value="F:oxidoreductase activity, acting on paired donors, with incorporation or reduction of molecular oxygen"/>
    <property type="evidence" value="ECO:0007669"/>
    <property type="project" value="InterPro"/>
</dbReference>
<dbReference type="GO" id="GO:0005506">
    <property type="term" value="F:iron ion binding"/>
    <property type="evidence" value="ECO:0007669"/>
    <property type="project" value="InterPro"/>
</dbReference>
<proteinExistence type="inferred from homology"/>